<evidence type="ECO:0000313" key="1">
    <source>
        <dbReference type="EMBL" id="CUA76565.1"/>
    </source>
</evidence>
<protein>
    <submittedName>
        <fullName evidence="1">Uncharacterized protein</fullName>
    </submittedName>
</protein>
<evidence type="ECO:0000313" key="2">
    <source>
        <dbReference type="Proteomes" id="UP000044841"/>
    </source>
</evidence>
<name>A0A0K6GDK6_9AGAM</name>
<dbReference type="Proteomes" id="UP000044841">
    <property type="component" value="Unassembled WGS sequence"/>
</dbReference>
<accession>A0A0K6GDK6</accession>
<sequence>MHIDIVSWENGQSCDQGFLGWLMRGCIRLHGLFTKTWLFPQSRYVNRVSGRARCTNGRVNRTRAYSAPLLIDFHEITNPPSPKMPARIPSFRMASPVG</sequence>
<gene>
    <name evidence="1" type="ORF">RSOLAG22IIIB_06348</name>
</gene>
<dbReference type="EMBL" id="CYGV01001711">
    <property type="protein sequence ID" value="CUA76565.1"/>
    <property type="molecule type" value="Genomic_DNA"/>
</dbReference>
<proteinExistence type="predicted"/>
<keyword evidence="2" id="KW-1185">Reference proteome</keyword>
<organism evidence="1 2">
    <name type="scientific">Rhizoctonia solani</name>
    <dbReference type="NCBI Taxonomy" id="456999"/>
    <lineage>
        <taxon>Eukaryota</taxon>
        <taxon>Fungi</taxon>
        <taxon>Dikarya</taxon>
        <taxon>Basidiomycota</taxon>
        <taxon>Agaricomycotina</taxon>
        <taxon>Agaricomycetes</taxon>
        <taxon>Cantharellales</taxon>
        <taxon>Ceratobasidiaceae</taxon>
        <taxon>Rhizoctonia</taxon>
    </lineage>
</organism>
<reference evidence="1 2" key="1">
    <citation type="submission" date="2015-07" db="EMBL/GenBank/DDBJ databases">
        <authorList>
            <person name="Noorani M."/>
        </authorList>
    </citation>
    <scope>NUCLEOTIDE SEQUENCE [LARGE SCALE GENOMIC DNA]</scope>
    <source>
        <strain evidence="1">BBA 69670</strain>
    </source>
</reference>
<dbReference type="AlphaFoldDB" id="A0A0K6GDK6"/>